<evidence type="ECO:0000256" key="11">
    <source>
        <dbReference type="RuleBase" id="RU000542"/>
    </source>
</evidence>
<keyword evidence="7 10" id="KW-0067">ATP-binding</keyword>
<feature type="binding site" description="in other chain" evidence="10">
    <location>
        <position position="27"/>
    </location>
    <ligand>
        <name>ATP</name>
        <dbReference type="ChEBI" id="CHEBI:30616"/>
        <note>ligand shared between two neighboring subunits</note>
    </ligand>
</feature>
<feature type="domain" description="S-adenosylmethionine synthetase C-terminal" evidence="15">
    <location>
        <begin position="247"/>
        <end position="381"/>
    </location>
</feature>
<dbReference type="GO" id="GO:0006556">
    <property type="term" value="P:S-adenosylmethionine biosynthetic process"/>
    <property type="evidence" value="ECO:0007669"/>
    <property type="project" value="UniProtKB-UniRule"/>
</dbReference>
<feature type="binding site" evidence="10">
    <location>
        <position position="279"/>
    </location>
    <ligand>
        <name>ATP</name>
        <dbReference type="ChEBI" id="CHEBI:30616"/>
        <note>ligand shared between two neighboring subunits</note>
    </ligand>
</feature>
<keyword evidence="6 10" id="KW-0547">Nucleotide-binding</keyword>
<proteinExistence type="inferred from homology"/>
<dbReference type="InterPro" id="IPR002133">
    <property type="entry name" value="S-AdoMet_synthetase"/>
</dbReference>
<dbReference type="PROSITE" id="PS00377">
    <property type="entry name" value="ADOMET_SYNTHASE_2"/>
    <property type="match status" value="1"/>
</dbReference>
<accession>A0A841GY84</accession>
<keyword evidence="5 10" id="KW-0479">Metal-binding</keyword>
<comment type="similarity">
    <text evidence="2 10 12">Belongs to the AdoMet synthase family.</text>
</comment>
<dbReference type="Pfam" id="PF00438">
    <property type="entry name" value="S-AdoMet_synt_N"/>
    <property type="match status" value="1"/>
</dbReference>
<protein>
    <recommendedName>
        <fullName evidence="10">S-adenosylmethionine synthase</fullName>
        <shortName evidence="10">AdoMet synthase</shortName>
        <ecNumber evidence="10">2.5.1.6</ecNumber>
    </recommendedName>
    <alternativeName>
        <fullName evidence="10">MAT</fullName>
    </alternativeName>
    <alternativeName>
        <fullName evidence="10">Methionine adenosyltransferase</fullName>
    </alternativeName>
</protein>
<gene>
    <name evidence="10" type="primary">metK</name>
    <name evidence="16" type="ORF">HNQ61_002328</name>
</gene>
<keyword evidence="4 10" id="KW-0808">Transferase</keyword>
<evidence type="ECO:0000256" key="8">
    <source>
        <dbReference type="ARBA" id="ARBA00022842"/>
    </source>
</evidence>
<comment type="function">
    <text evidence="10">Catalyzes the formation of S-adenosylmethionine (AdoMet) from methionine and ATP. The overall synthetic reaction is composed of two sequential steps, AdoMet formation and the subsequent tripolyphosphate hydrolysis which occurs prior to release of AdoMet from the enzyme.</text>
</comment>
<dbReference type="Gene3D" id="3.30.300.10">
    <property type="match status" value="3"/>
</dbReference>
<comment type="subunit">
    <text evidence="10">Homotetramer; dimer of dimers.</text>
</comment>
<comment type="caution">
    <text evidence="16">The sequence shown here is derived from an EMBL/GenBank/DDBJ whole genome shotgun (WGS) entry which is preliminary data.</text>
</comment>
<evidence type="ECO:0000259" key="13">
    <source>
        <dbReference type="Pfam" id="PF00438"/>
    </source>
</evidence>
<keyword evidence="3 10" id="KW-0554">One-carbon metabolism</keyword>
<comment type="subcellular location">
    <subcellularLocation>
        <location evidence="10 11">Cytoplasm</location>
    </subcellularLocation>
</comment>
<dbReference type="SUPFAM" id="SSF55973">
    <property type="entry name" value="S-adenosylmethionine synthetase"/>
    <property type="match status" value="3"/>
</dbReference>
<feature type="binding site" description="in other chain" evidence="10">
    <location>
        <position position="68"/>
    </location>
    <ligand>
        <name>L-methionine</name>
        <dbReference type="ChEBI" id="CHEBI:57844"/>
        <note>ligand shared between two neighboring subunits</note>
    </ligand>
</feature>
<dbReference type="FunFam" id="3.30.300.10:FF:000003">
    <property type="entry name" value="S-adenosylmethionine synthase"/>
    <property type="match status" value="1"/>
</dbReference>
<evidence type="ECO:0000313" key="16">
    <source>
        <dbReference type="EMBL" id="MBB6070707.1"/>
    </source>
</evidence>
<feature type="binding site" description="in other chain" evidence="10">
    <location>
        <begin position="258"/>
        <end position="259"/>
    </location>
    <ligand>
        <name>ATP</name>
        <dbReference type="ChEBI" id="CHEBI:30616"/>
        <note>ligand shared between two neighboring subunits</note>
    </ligand>
</feature>
<dbReference type="NCBIfam" id="TIGR01034">
    <property type="entry name" value="metK"/>
    <property type="match status" value="1"/>
</dbReference>
<feature type="binding site" evidence="10">
    <location>
        <position position="252"/>
    </location>
    <ligand>
        <name>L-methionine</name>
        <dbReference type="ChEBI" id="CHEBI:57844"/>
        <note>ligand shared between two neighboring subunits</note>
    </ligand>
</feature>
<dbReference type="PANTHER" id="PTHR11964">
    <property type="entry name" value="S-ADENOSYLMETHIONINE SYNTHETASE"/>
    <property type="match status" value="1"/>
</dbReference>
<evidence type="ECO:0000256" key="7">
    <source>
        <dbReference type="ARBA" id="ARBA00022840"/>
    </source>
</evidence>
<organism evidence="16 17">
    <name type="scientific">Longimicrobium terrae</name>
    <dbReference type="NCBI Taxonomy" id="1639882"/>
    <lineage>
        <taxon>Bacteria</taxon>
        <taxon>Pseudomonadati</taxon>
        <taxon>Gemmatimonadota</taxon>
        <taxon>Longimicrobiia</taxon>
        <taxon>Longimicrobiales</taxon>
        <taxon>Longimicrobiaceae</taxon>
        <taxon>Longimicrobium</taxon>
    </lineage>
</organism>
<evidence type="ECO:0000256" key="10">
    <source>
        <dbReference type="HAMAP-Rule" id="MF_00086"/>
    </source>
</evidence>
<comment type="catalytic activity">
    <reaction evidence="10">
        <text>L-methionine + ATP + H2O = S-adenosyl-L-methionine + phosphate + diphosphate</text>
        <dbReference type="Rhea" id="RHEA:21080"/>
        <dbReference type="ChEBI" id="CHEBI:15377"/>
        <dbReference type="ChEBI" id="CHEBI:30616"/>
        <dbReference type="ChEBI" id="CHEBI:33019"/>
        <dbReference type="ChEBI" id="CHEBI:43474"/>
        <dbReference type="ChEBI" id="CHEBI:57844"/>
        <dbReference type="ChEBI" id="CHEBI:59789"/>
        <dbReference type="EC" id="2.5.1.6"/>
    </reaction>
</comment>
<dbReference type="HAMAP" id="MF_00086">
    <property type="entry name" value="S_AdoMet_synth1"/>
    <property type="match status" value="1"/>
</dbReference>
<evidence type="ECO:0000256" key="6">
    <source>
        <dbReference type="ARBA" id="ARBA00022741"/>
    </source>
</evidence>
<dbReference type="CDD" id="cd18079">
    <property type="entry name" value="S-AdoMet_synt"/>
    <property type="match status" value="1"/>
</dbReference>
<evidence type="ECO:0000256" key="9">
    <source>
        <dbReference type="ARBA" id="ARBA00022958"/>
    </source>
</evidence>
<dbReference type="Proteomes" id="UP000582837">
    <property type="component" value="Unassembled WGS sequence"/>
</dbReference>
<dbReference type="InterPro" id="IPR022629">
    <property type="entry name" value="S-AdoMet_synt_central"/>
</dbReference>
<comment type="cofactor">
    <cofactor evidence="10">
        <name>K(+)</name>
        <dbReference type="ChEBI" id="CHEBI:29103"/>
    </cofactor>
    <text evidence="10">Binds 1 potassium ion per subunit.</text>
</comment>
<dbReference type="GO" id="GO:0000287">
    <property type="term" value="F:magnesium ion binding"/>
    <property type="evidence" value="ECO:0007669"/>
    <property type="project" value="UniProtKB-UniRule"/>
</dbReference>
<dbReference type="GO" id="GO:0005737">
    <property type="term" value="C:cytoplasm"/>
    <property type="evidence" value="ECO:0007669"/>
    <property type="project" value="UniProtKB-SubCell"/>
</dbReference>
<feature type="domain" description="S-adenosylmethionine synthetase N-terminal" evidence="13">
    <location>
        <begin position="16"/>
        <end position="112"/>
    </location>
</feature>
<evidence type="ECO:0000256" key="4">
    <source>
        <dbReference type="ARBA" id="ARBA00022679"/>
    </source>
</evidence>
<dbReference type="Pfam" id="PF02772">
    <property type="entry name" value="S-AdoMet_synt_M"/>
    <property type="match status" value="1"/>
</dbReference>
<sequence length="381" mass="41229">MSTVLTSTDAPATVTYTFTSESVSEGHPDKVCDYIADSILDAHLQQDLASRVACEVLVKEDHVVLAGEITSNAKVDFEAVVRQAIREIGYTDADQPFHADTVKIVSLLSAQAAEIAQGVDEDTSESGEQGAGDQGIMFGYATNETPELMPLPILLSHRLSRILAQHRKAGTVSWLRPDSKTQVSVVYEGNTPVAVTDVLISTQHSADVSREEIRHFVVTTVIPEALGSWYHDDVRVMVNPTGSFVQGGPSADAGVTGRKIIVDTYGGMGRHGGGAFSGKDPSKVDRSGAYFCRFVAREIVKAGLAQRAEVQVAYAIGVAQPVSVKVDTFGTGDARAAAEYVRENFDFRPAAIIERLELLQPIYRQTTNYGHFGKSELPWER</sequence>
<evidence type="ECO:0000256" key="1">
    <source>
        <dbReference type="ARBA" id="ARBA00005224"/>
    </source>
</evidence>
<feature type="domain" description="S-adenosylmethionine synthetase central" evidence="14">
    <location>
        <begin position="128"/>
        <end position="244"/>
    </location>
</feature>
<evidence type="ECO:0000313" key="17">
    <source>
        <dbReference type="Proteomes" id="UP000582837"/>
    </source>
</evidence>
<dbReference type="PIRSF" id="PIRSF000497">
    <property type="entry name" value="MAT"/>
    <property type="match status" value="1"/>
</dbReference>
<dbReference type="EMBL" id="JACHIA010000005">
    <property type="protein sequence ID" value="MBB6070707.1"/>
    <property type="molecule type" value="Genomic_DNA"/>
</dbReference>
<keyword evidence="8 10" id="KW-0460">Magnesium</keyword>
<dbReference type="RefSeq" id="WP_170034591.1">
    <property type="nucleotide sequence ID" value="NZ_JABDTL010000001.1"/>
</dbReference>
<feature type="binding site" description="in other chain" evidence="10">
    <location>
        <position position="283"/>
    </location>
    <ligand>
        <name>L-methionine</name>
        <dbReference type="ChEBI" id="CHEBI:57844"/>
        <note>ligand shared between two neighboring subunits</note>
    </ligand>
</feature>
<dbReference type="Pfam" id="PF02773">
    <property type="entry name" value="S-AdoMet_synt_C"/>
    <property type="match status" value="1"/>
</dbReference>
<evidence type="ECO:0000256" key="12">
    <source>
        <dbReference type="RuleBase" id="RU004462"/>
    </source>
</evidence>
<feature type="binding site" evidence="10">
    <location>
        <position position="275"/>
    </location>
    <ligand>
        <name>ATP</name>
        <dbReference type="ChEBI" id="CHEBI:30616"/>
        <note>ligand shared between two neighboring subunits</note>
    </ligand>
</feature>
<feature type="binding site" evidence="10">
    <location>
        <position position="29"/>
    </location>
    <ligand>
        <name>Mg(2+)</name>
        <dbReference type="ChEBI" id="CHEBI:18420"/>
    </ligand>
</feature>
<keyword evidence="10" id="KW-0963">Cytoplasm</keyword>
<evidence type="ECO:0000256" key="2">
    <source>
        <dbReference type="ARBA" id="ARBA00009685"/>
    </source>
</evidence>
<name>A0A841GY84_9BACT</name>
<feature type="region of interest" description="Flexible loop" evidence="10">
    <location>
        <begin position="111"/>
        <end position="121"/>
    </location>
</feature>
<feature type="binding site" evidence="10">
    <location>
        <position position="55"/>
    </location>
    <ligand>
        <name>K(+)</name>
        <dbReference type="ChEBI" id="CHEBI:29103"/>
    </ligand>
</feature>
<dbReference type="PROSITE" id="PS00376">
    <property type="entry name" value="ADOMET_SYNTHASE_1"/>
    <property type="match status" value="1"/>
</dbReference>
<evidence type="ECO:0000256" key="5">
    <source>
        <dbReference type="ARBA" id="ARBA00022723"/>
    </source>
</evidence>
<feature type="binding site" evidence="10">
    <location>
        <position position="252"/>
    </location>
    <ligand>
        <name>ATP</name>
        <dbReference type="ChEBI" id="CHEBI:30616"/>
        <note>ligand shared between two neighboring subunits</note>
    </ligand>
</feature>
<dbReference type="InterPro" id="IPR022628">
    <property type="entry name" value="S-AdoMet_synt_N"/>
</dbReference>
<dbReference type="AlphaFoldDB" id="A0A841GY84"/>
<dbReference type="GO" id="GO:0004478">
    <property type="term" value="F:methionine adenosyltransferase activity"/>
    <property type="evidence" value="ECO:0007669"/>
    <property type="project" value="UniProtKB-UniRule"/>
</dbReference>
<evidence type="ECO:0000259" key="14">
    <source>
        <dbReference type="Pfam" id="PF02772"/>
    </source>
</evidence>
<evidence type="ECO:0000256" key="3">
    <source>
        <dbReference type="ARBA" id="ARBA00022563"/>
    </source>
</evidence>
<dbReference type="EC" id="2.5.1.6" evidence="10"/>
<dbReference type="InterPro" id="IPR022630">
    <property type="entry name" value="S-AdoMet_synt_C"/>
</dbReference>
<comment type="caution">
    <text evidence="10">Lacks conserved residue(s) required for the propagation of feature annotation.</text>
</comment>
<keyword evidence="17" id="KW-1185">Reference proteome</keyword>
<evidence type="ECO:0000259" key="15">
    <source>
        <dbReference type="Pfam" id="PF02773"/>
    </source>
</evidence>
<dbReference type="GO" id="GO:0006730">
    <property type="term" value="P:one-carbon metabolic process"/>
    <property type="evidence" value="ECO:0007669"/>
    <property type="project" value="UniProtKB-KW"/>
</dbReference>
<dbReference type="UniPathway" id="UPA00315">
    <property type="reaction ID" value="UER00080"/>
</dbReference>
<dbReference type="InterPro" id="IPR022636">
    <property type="entry name" value="S-AdoMet_synthetase_sfam"/>
</dbReference>
<dbReference type="GO" id="GO:0005524">
    <property type="term" value="F:ATP binding"/>
    <property type="evidence" value="ECO:0007669"/>
    <property type="project" value="UniProtKB-UniRule"/>
</dbReference>
<comment type="pathway">
    <text evidence="1 10">Amino-acid biosynthesis; S-adenosyl-L-methionine biosynthesis; S-adenosyl-L-methionine from L-methionine: step 1/1.</text>
</comment>
<feature type="binding site" description="in other chain" evidence="10">
    <location>
        <begin position="178"/>
        <end position="180"/>
    </location>
    <ligand>
        <name>ATP</name>
        <dbReference type="ChEBI" id="CHEBI:30616"/>
        <note>ligand shared between two neighboring subunits</note>
    </ligand>
</feature>
<feature type="binding site" description="in other chain" evidence="10">
    <location>
        <position position="111"/>
    </location>
    <ligand>
        <name>L-methionine</name>
        <dbReference type="ChEBI" id="CHEBI:57844"/>
        <note>ligand shared between two neighboring subunits</note>
    </ligand>
</feature>
<dbReference type="InterPro" id="IPR022631">
    <property type="entry name" value="ADOMET_SYNTHASE_CS"/>
</dbReference>
<reference evidence="16 17" key="1">
    <citation type="submission" date="2020-08" db="EMBL/GenBank/DDBJ databases">
        <title>Genomic Encyclopedia of Type Strains, Phase IV (KMG-IV): sequencing the most valuable type-strain genomes for metagenomic binning, comparative biology and taxonomic classification.</title>
        <authorList>
            <person name="Goeker M."/>
        </authorList>
    </citation>
    <scope>NUCLEOTIDE SEQUENCE [LARGE SCALE GENOMIC DNA]</scope>
    <source>
        <strain evidence="16 17">DSM 29007</strain>
    </source>
</reference>
<keyword evidence="9 10" id="KW-0630">Potassium</keyword>
<comment type="cofactor">
    <cofactor evidence="10">
        <name>Mg(2+)</name>
        <dbReference type="ChEBI" id="CHEBI:18420"/>
    </cofactor>
    <text evidence="10">Binds 2 divalent ions per subunit.</text>
</comment>